<protein>
    <recommendedName>
        <fullName evidence="4">DUF2946 domain-containing protein</fullName>
    </recommendedName>
</protein>
<gene>
    <name evidence="2" type="ORF">ACFODK_07770</name>
</gene>
<evidence type="ECO:0000256" key="1">
    <source>
        <dbReference type="SAM" id="SignalP"/>
    </source>
</evidence>
<evidence type="ECO:0000313" key="3">
    <source>
        <dbReference type="Proteomes" id="UP001595378"/>
    </source>
</evidence>
<sequence length="104" mass="10319">MVSTLLRLVTAIALMLMPLGMAQAAAVGAPASAAVEAGHCDEHSEPGKAPAGPNHHCAACTAIPSLDSPLAETEITPKAPLTAAPVGLLAGLELEIATPPPRQG</sequence>
<keyword evidence="1" id="KW-0732">Signal</keyword>
<organism evidence="2 3">
    <name type="scientific">Alteraurantiacibacter lauratis</name>
    <dbReference type="NCBI Taxonomy" id="2054627"/>
    <lineage>
        <taxon>Bacteria</taxon>
        <taxon>Pseudomonadati</taxon>
        <taxon>Pseudomonadota</taxon>
        <taxon>Alphaproteobacteria</taxon>
        <taxon>Sphingomonadales</taxon>
        <taxon>Erythrobacteraceae</taxon>
        <taxon>Alteraurantiacibacter</taxon>
    </lineage>
</organism>
<dbReference type="RefSeq" id="WP_336920485.1">
    <property type="nucleotide sequence ID" value="NZ_JBANRN010000018.1"/>
</dbReference>
<evidence type="ECO:0008006" key="4">
    <source>
        <dbReference type="Google" id="ProtNLM"/>
    </source>
</evidence>
<accession>A0ABV7EFY7</accession>
<comment type="caution">
    <text evidence="2">The sequence shown here is derived from an EMBL/GenBank/DDBJ whole genome shotgun (WGS) entry which is preliminary data.</text>
</comment>
<feature type="chain" id="PRO_5047459888" description="DUF2946 domain-containing protein" evidence="1">
    <location>
        <begin position="25"/>
        <end position="104"/>
    </location>
</feature>
<proteinExistence type="predicted"/>
<name>A0ABV7EFY7_9SPHN</name>
<keyword evidence="3" id="KW-1185">Reference proteome</keyword>
<feature type="signal peptide" evidence="1">
    <location>
        <begin position="1"/>
        <end position="24"/>
    </location>
</feature>
<dbReference type="EMBL" id="JBHRSU010000026">
    <property type="protein sequence ID" value="MFC3100781.1"/>
    <property type="molecule type" value="Genomic_DNA"/>
</dbReference>
<evidence type="ECO:0000313" key="2">
    <source>
        <dbReference type="EMBL" id="MFC3100781.1"/>
    </source>
</evidence>
<dbReference type="Proteomes" id="UP001595378">
    <property type="component" value="Unassembled WGS sequence"/>
</dbReference>
<reference evidence="3" key="1">
    <citation type="journal article" date="2019" name="Int. J. Syst. Evol. Microbiol.">
        <title>The Global Catalogue of Microorganisms (GCM) 10K type strain sequencing project: providing services to taxonomists for standard genome sequencing and annotation.</title>
        <authorList>
            <consortium name="The Broad Institute Genomics Platform"/>
            <consortium name="The Broad Institute Genome Sequencing Center for Infectious Disease"/>
            <person name="Wu L."/>
            <person name="Ma J."/>
        </authorList>
    </citation>
    <scope>NUCLEOTIDE SEQUENCE [LARGE SCALE GENOMIC DNA]</scope>
    <source>
        <strain evidence="3">KCTC 52606</strain>
    </source>
</reference>